<evidence type="ECO:0000313" key="7">
    <source>
        <dbReference type="Proteomes" id="UP000487882"/>
    </source>
</evidence>
<accession>A0A7K1J5H5</accession>
<evidence type="ECO:0000256" key="1">
    <source>
        <dbReference type="ARBA" id="ARBA00011063"/>
    </source>
</evidence>
<evidence type="ECO:0000259" key="5">
    <source>
        <dbReference type="SMART" id="SM00226"/>
    </source>
</evidence>
<reference evidence="6 7" key="1">
    <citation type="submission" date="2019-09" db="EMBL/GenBank/DDBJ databases">
        <title>Bifidobacterium canis sp. nov., isolated from the digestive tract of German Shepherd dog puppy.</title>
        <authorList>
            <person name="Bunesova V."/>
        </authorList>
    </citation>
    <scope>NUCLEOTIDE SEQUENCE [LARGE SCALE GENOMIC DNA]</scope>
    <source>
        <strain evidence="6 7">GSD1FS</strain>
    </source>
</reference>
<dbReference type="RefSeq" id="WP_155588820.1">
    <property type="nucleotide sequence ID" value="NZ_WNLP01000005.1"/>
</dbReference>
<dbReference type="SUPFAM" id="SSF52788">
    <property type="entry name" value="Phosphotyrosine protein phosphatases I"/>
    <property type="match status" value="1"/>
</dbReference>
<dbReference type="Gene3D" id="3.40.50.2300">
    <property type="match status" value="1"/>
</dbReference>
<gene>
    <name evidence="6" type="ORF">GSD1FS_1259</name>
</gene>
<feature type="active site" description="Nucleophile" evidence="4">
    <location>
        <position position="7"/>
    </location>
</feature>
<dbReference type="SMART" id="SM00226">
    <property type="entry name" value="LMWPc"/>
    <property type="match status" value="1"/>
</dbReference>
<feature type="domain" description="Phosphotyrosine protein phosphatase I" evidence="5">
    <location>
        <begin position="1"/>
        <end position="177"/>
    </location>
</feature>
<dbReference type="Proteomes" id="UP000487882">
    <property type="component" value="Unassembled WGS sequence"/>
</dbReference>
<dbReference type="PANTHER" id="PTHR11717:SF31">
    <property type="entry name" value="LOW MOLECULAR WEIGHT PROTEIN-TYROSINE-PHOSPHATASE ETP-RELATED"/>
    <property type="match status" value="1"/>
</dbReference>
<sequence>MKVLFVCTGNICRSPMGELMFPLFFHDTSIIADSAGTHGLINSPIDPSSATLMARDGIDASQFRSKRLTPQIALSNDLILCFTEHQRKKIVTLAPRVRTRTYLLNDFANLCKYFEQNNLLKSDTIEDRMNEVMYNSSMVRHMVPTATDIEDPYRKDFQAFQTAHDQIGYAIADIASALETTRGVHASN</sequence>
<dbReference type="InterPro" id="IPR050438">
    <property type="entry name" value="LMW_PTPase"/>
</dbReference>
<protein>
    <submittedName>
        <fullName evidence="6">Protein-tyrosine-phosphatase</fullName>
    </submittedName>
</protein>
<dbReference type="PANTHER" id="PTHR11717">
    <property type="entry name" value="LOW MOLECULAR WEIGHT PROTEIN TYROSINE PHOSPHATASE"/>
    <property type="match status" value="1"/>
</dbReference>
<comment type="caution">
    <text evidence="6">The sequence shown here is derived from an EMBL/GenBank/DDBJ whole genome shotgun (WGS) entry which is preliminary data.</text>
</comment>
<evidence type="ECO:0000256" key="3">
    <source>
        <dbReference type="ARBA" id="ARBA00022912"/>
    </source>
</evidence>
<proteinExistence type="inferred from homology"/>
<dbReference type="EMBL" id="WNLP01000005">
    <property type="protein sequence ID" value="MUH59916.1"/>
    <property type="molecule type" value="Genomic_DNA"/>
</dbReference>
<feature type="active site" description="Nucleophile" evidence="4">
    <location>
        <position position="13"/>
    </location>
</feature>
<comment type="similarity">
    <text evidence="1">Belongs to the low molecular weight phosphotyrosine protein phosphatase family.</text>
</comment>
<dbReference type="InterPro" id="IPR017867">
    <property type="entry name" value="Tyr_phospatase_low_mol_wt"/>
</dbReference>
<keyword evidence="7" id="KW-1185">Reference proteome</keyword>
<evidence type="ECO:0000313" key="6">
    <source>
        <dbReference type="EMBL" id="MUH59916.1"/>
    </source>
</evidence>
<keyword evidence="3" id="KW-0904">Protein phosphatase</keyword>
<dbReference type="InterPro" id="IPR036196">
    <property type="entry name" value="Ptyr_pPase_sf"/>
</dbReference>
<evidence type="ECO:0000256" key="4">
    <source>
        <dbReference type="PIRSR" id="PIRSR617867-1"/>
    </source>
</evidence>
<dbReference type="GO" id="GO:0004725">
    <property type="term" value="F:protein tyrosine phosphatase activity"/>
    <property type="evidence" value="ECO:0007669"/>
    <property type="project" value="InterPro"/>
</dbReference>
<name>A0A7K1J5H5_9BIFI</name>
<dbReference type="AlphaFoldDB" id="A0A7K1J5H5"/>
<evidence type="ECO:0000256" key="2">
    <source>
        <dbReference type="ARBA" id="ARBA00022801"/>
    </source>
</evidence>
<organism evidence="6 7">
    <name type="scientific">Bifidobacterium canis</name>
    <dbReference type="NCBI Taxonomy" id="2610880"/>
    <lineage>
        <taxon>Bacteria</taxon>
        <taxon>Bacillati</taxon>
        <taxon>Actinomycetota</taxon>
        <taxon>Actinomycetes</taxon>
        <taxon>Bifidobacteriales</taxon>
        <taxon>Bifidobacteriaceae</taxon>
        <taxon>Bifidobacterium</taxon>
    </lineage>
</organism>
<keyword evidence="2" id="KW-0378">Hydrolase</keyword>
<dbReference type="Pfam" id="PF01451">
    <property type="entry name" value="LMWPc"/>
    <property type="match status" value="1"/>
</dbReference>
<dbReference type="InterPro" id="IPR023485">
    <property type="entry name" value="Ptyr_pPase"/>
</dbReference>
<dbReference type="PRINTS" id="PR00719">
    <property type="entry name" value="LMWPTPASE"/>
</dbReference>